<evidence type="ECO:0000256" key="1">
    <source>
        <dbReference type="SAM" id="SignalP"/>
    </source>
</evidence>
<dbReference type="Gene3D" id="3.40.50.1980">
    <property type="entry name" value="Nitrogenase molybdenum iron protein domain"/>
    <property type="match status" value="2"/>
</dbReference>
<dbReference type="PANTHER" id="PTHR30535">
    <property type="entry name" value="VITAMIN B12-BINDING PROTEIN"/>
    <property type="match status" value="1"/>
</dbReference>
<feature type="domain" description="Fe/B12 periplasmic-binding" evidence="2">
    <location>
        <begin position="28"/>
        <end position="283"/>
    </location>
</feature>
<proteinExistence type="predicted"/>
<accession>A0ABU0W1S2</accession>
<dbReference type="Pfam" id="PF01497">
    <property type="entry name" value="Peripla_BP_2"/>
    <property type="match status" value="1"/>
</dbReference>
<keyword evidence="4" id="KW-1185">Reference proteome</keyword>
<evidence type="ECO:0000259" key="2">
    <source>
        <dbReference type="PROSITE" id="PS50983"/>
    </source>
</evidence>
<evidence type="ECO:0000313" key="4">
    <source>
        <dbReference type="Proteomes" id="UP001239680"/>
    </source>
</evidence>
<protein>
    <submittedName>
        <fullName evidence="3">ABC transporter substrate-binding protein</fullName>
    </submittedName>
</protein>
<dbReference type="InterPro" id="IPR002491">
    <property type="entry name" value="ABC_transptr_periplasmic_BD"/>
</dbReference>
<comment type="caution">
    <text evidence="3">The sequence shown here is derived from an EMBL/GenBank/DDBJ whole genome shotgun (WGS) entry which is preliminary data.</text>
</comment>
<dbReference type="PANTHER" id="PTHR30535:SF4">
    <property type="entry name" value="HEMIN-BINDING PERIPLASMIC PROTEIN HMUT"/>
    <property type="match status" value="1"/>
</dbReference>
<gene>
    <name evidence="3" type="ORF">Q9295_16505</name>
</gene>
<dbReference type="CDD" id="cd01149">
    <property type="entry name" value="HutB"/>
    <property type="match status" value="1"/>
</dbReference>
<sequence>MMRFPKPALMALALANLGLPALAESQERLIALGGSVTEIVVLLGEEGRLVARDSTSTYPPSVEALPDVGYIRALSPENVLALNPALIIADGDAGPPAAVEVLQSAGIPFAVMPVTHDADGIPAKITAVGQALGKPEEGATLAASVSAGLEAAKIRAAAVPVKKKVLFLLSMNGGKLMAGGEGSSAEGIIELAGGENAAVGFQGYKPITDEAIIAAAPDVILMMDREGDLAAADAEVVAHPALGETPAGKTGAIIRMDGLLLLGFGPRTPEAAEQLYQALYGVKG</sequence>
<organism evidence="3 4">
    <name type="scientific">Pseudogemmobacter lacusdianii</name>
    <dbReference type="NCBI Taxonomy" id="3069608"/>
    <lineage>
        <taxon>Bacteria</taxon>
        <taxon>Pseudomonadati</taxon>
        <taxon>Pseudomonadota</taxon>
        <taxon>Alphaproteobacteria</taxon>
        <taxon>Rhodobacterales</taxon>
        <taxon>Paracoccaceae</taxon>
        <taxon>Pseudogemmobacter</taxon>
    </lineage>
</organism>
<feature type="chain" id="PRO_5046431794" evidence="1">
    <location>
        <begin position="24"/>
        <end position="284"/>
    </location>
</feature>
<dbReference type="RefSeq" id="WP_306681689.1">
    <property type="nucleotide sequence ID" value="NZ_JAVDBT010000019.1"/>
</dbReference>
<dbReference type="Proteomes" id="UP001239680">
    <property type="component" value="Unassembled WGS sequence"/>
</dbReference>
<dbReference type="SUPFAM" id="SSF53807">
    <property type="entry name" value="Helical backbone' metal receptor"/>
    <property type="match status" value="1"/>
</dbReference>
<name>A0ABU0W1S2_9RHOB</name>
<dbReference type="EMBL" id="JAVDBT010000019">
    <property type="protein sequence ID" value="MDQ2067977.1"/>
    <property type="molecule type" value="Genomic_DNA"/>
</dbReference>
<evidence type="ECO:0000313" key="3">
    <source>
        <dbReference type="EMBL" id="MDQ2067977.1"/>
    </source>
</evidence>
<dbReference type="InterPro" id="IPR050902">
    <property type="entry name" value="ABC_Transporter_SBP"/>
</dbReference>
<dbReference type="PROSITE" id="PS50983">
    <property type="entry name" value="FE_B12_PBP"/>
    <property type="match status" value="1"/>
</dbReference>
<keyword evidence="1" id="KW-0732">Signal</keyword>
<feature type="signal peptide" evidence="1">
    <location>
        <begin position="1"/>
        <end position="23"/>
    </location>
</feature>
<reference evidence="3 4" key="1">
    <citation type="submission" date="2023-08" db="EMBL/GenBank/DDBJ databases">
        <title>Characterization of two Paracoccaceae strains isolated from Phycosphere and proposal of Xinfangfangia lacusdiani sp. nov.</title>
        <authorList>
            <person name="Deng Y."/>
            <person name="Zhang Y.Q."/>
        </authorList>
    </citation>
    <scope>NUCLEOTIDE SEQUENCE [LARGE SCALE GENOMIC DNA]</scope>
    <source>
        <strain evidence="3 4">CPCC 101601</strain>
    </source>
</reference>